<protein>
    <submittedName>
        <fullName evidence="1">2076_t:CDS:1</fullName>
    </submittedName>
</protein>
<sequence>MFALTSPSVWDLGVLGWDLARSAAIYDNAWLDPARSAWLGWDLARLQ</sequence>
<dbReference type="AlphaFoldDB" id="A0A9N8W5U5"/>
<proteinExistence type="predicted"/>
<dbReference type="Proteomes" id="UP000789739">
    <property type="component" value="Unassembled WGS sequence"/>
</dbReference>
<dbReference type="EMBL" id="CAJVPI010000072">
    <property type="protein sequence ID" value="CAG8473148.1"/>
    <property type="molecule type" value="Genomic_DNA"/>
</dbReference>
<gene>
    <name evidence="1" type="ORF">PBRASI_LOCUS1175</name>
</gene>
<name>A0A9N8W5U5_9GLOM</name>
<organism evidence="1 2">
    <name type="scientific">Paraglomus brasilianum</name>
    <dbReference type="NCBI Taxonomy" id="144538"/>
    <lineage>
        <taxon>Eukaryota</taxon>
        <taxon>Fungi</taxon>
        <taxon>Fungi incertae sedis</taxon>
        <taxon>Mucoromycota</taxon>
        <taxon>Glomeromycotina</taxon>
        <taxon>Glomeromycetes</taxon>
        <taxon>Paraglomerales</taxon>
        <taxon>Paraglomeraceae</taxon>
        <taxon>Paraglomus</taxon>
    </lineage>
</organism>
<comment type="caution">
    <text evidence="1">The sequence shown here is derived from an EMBL/GenBank/DDBJ whole genome shotgun (WGS) entry which is preliminary data.</text>
</comment>
<evidence type="ECO:0000313" key="2">
    <source>
        <dbReference type="Proteomes" id="UP000789739"/>
    </source>
</evidence>
<reference evidence="1" key="1">
    <citation type="submission" date="2021-06" db="EMBL/GenBank/DDBJ databases">
        <authorList>
            <person name="Kallberg Y."/>
            <person name="Tangrot J."/>
            <person name="Rosling A."/>
        </authorList>
    </citation>
    <scope>NUCLEOTIDE SEQUENCE</scope>
    <source>
        <strain evidence="1">BR232B</strain>
    </source>
</reference>
<accession>A0A9N8W5U5</accession>
<evidence type="ECO:0000313" key="1">
    <source>
        <dbReference type="EMBL" id="CAG8473148.1"/>
    </source>
</evidence>
<keyword evidence="2" id="KW-1185">Reference proteome</keyword>